<feature type="region of interest" description="Disordered" evidence="3">
    <location>
        <begin position="278"/>
        <end position="302"/>
    </location>
</feature>
<dbReference type="InterPro" id="IPR032755">
    <property type="entry name" value="TSNAXIP1_N"/>
</dbReference>
<dbReference type="GeneID" id="114841993"/>
<dbReference type="RefSeq" id="XP_055358664.1">
    <property type="nucleotide sequence ID" value="XM_055502689.1"/>
</dbReference>
<dbReference type="SUPFAM" id="SSF48371">
    <property type="entry name" value="ARM repeat"/>
    <property type="match status" value="1"/>
</dbReference>
<dbReference type="InterPro" id="IPR012331">
    <property type="entry name" value="Clathrin_H-chain_linker"/>
</dbReference>
<dbReference type="Pfam" id="PF13838">
    <property type="entry name" value="Clathrin_H_link"/>
    <property type="match status" value="1"/>
</dbReference>
<dbReference type="PANTHER" id="PTHR10292">
    <property type="entry name" value="CLATHRIN HEAVY CHAIN RELATED"/>
    <property type="match status" value="1"/>
</dbReference>
<evidence type="ECO:0000256" key="1">
    <source>
        <dbReference type="ARBA" id="ARBA00023054"/>
    </source>
</evidence>
<accession>A0A9W2XAA9</accession>
<evidence type="ECO:0000256" key="2">
    <source>
        <dbReference type="SAM" id="Coils"/>
    </source>
</evidence>
<dbReference type="Pfam" id="PF15739">
    <property type="entry name" value="TSNAXIP1_N"/>
    <property type="match status" value="1"/>
</dbReference>
<keyword evidence="1 2" id="KW-0175">Coiled coil</keyword>
<dbReference type="Gene3D" id="1.25.40.30">
    <property type="match status" value="1"/>
</dbReference>
<organism evidence="5 6">
    <name type="scientific">Betta splendens</name>
    <name type="common">Siamese fighting fish</name>
    <dbReference type="NCBI Taxonomy" id="158456"/>
    <lineage>
        <taxon>Eukaryota</taxon>
        <taxon>Metazoa</taxon>
        <taxon>Chordata</taxon>
        <taxon>Craniata</taxon>
        <taxon>Vertebrata</taxon>
        <taxon>Euteleostomi</taxon>
        <taxon>Actinopterygii</taxon>
        <taxon>Neopterygii</taxon>
        <taxon>Teleostei</taxon>
        <taxon>Neoteleostei</taxon>
        <taxon>Acanthomorphata</taxon>
        <taxon>Anabantaria</taxon>
        <taxon>Anabantiformes</taxon>
        <taxon>Anabantoidei</taxon>
        <taxon>Osphronemidae</taxon>
        <taxon>Betta</taxon>
    </lineage>
</organism>
<name>A0A9W2XAA9_BETSP</name>
<dbReference type="PANTHER" id="PTHR10292:SF11">
    <property type="entry name" value="CLATHRIN HEAVY CHAIN LINKER DOMAIN-CONTAINING PROTEIN 1"/>
    <property type="match status" value="1"/>
</dbReference>
<feature type="coiled-coil region" evidence="2">
    <location>
        <begin position="186"/>
        <end position="236"/>
    </location>
</feature>
<proteinExistence type="predicted"/>
<feature type="coiled-coil region" evidence="2">
    <location>
        <begin position="134"/>
        <end position="161"/>
    </location>
</feature>
<dbReference type="InterPro" id="IPR016024">
    <property type="entry name" value="ARM-type_fold"/>
</dbReference>
<sequence>MVTAPFANRLQQIEVSVNMSDCDISISSSLRTERRSTPDILTSGTDRRFLRSLFDVIEHEKRSLQCPEHGPDELRYIIYRSAFNKVIARSAAYARLLLTIKAEYDDSIREMKRRQEARNTQGTLATLRSHPEPLETCRRRAAQLSLRISALHRETAEHEEQIQRCVSSRERSTWIPGLTVAECEDAEALDVHLELLQAQRQALLDRKRHCVPQEVKAVLDAKLQAAEKHREQLGSENHCLMALYQRLRFVCDRLSSWEEEGQQVPLEELLGSTLQNMSPASVKGDNERGSTAGLFEDEEPSGGDGLRLLSDYLHRFSELFDSAQFEDAALLAARSPQGVLRNLDTMEMFRGVEGSLGSPPPLLYFSQALLINTPAGTELAAPLSVQVVRCALQCDASELVSHAVTHSKLTFSEDLGDILTEHAQKNPTVDDLFLALATTVYEACGLHRKSALSMCTRGLIHSAAEFLNHCKDLTVEDCLWIVRRSPSLALVQLLTRPEQGRAAMLSAGDVCSSLLRDAQLQNLGLQLLDSFFSKEVLEEVMLKDCRSSVDVWTDVSFLCSGLKRPDLSQGILSILLDQSGTGVRCPDLEGAQLMEHVFL</sequence>
<dbReference type="AlphaFoldDB" id="A0A9W2XAA9"/>
<gene>
    <name evidence="6" type="primary">LOC114841993</name>
</gene>
<feature type="domain" description="Translin-associated factor X-interacting protein 1 N-terminal" evidence="4">
    <location>
        <begin position="56"/>
        <end position="164"/>
    </location>
</feature>
<dbReference type="KEGG" id="bspl:114841993"/>
<dbReference type="Proteomes" id="UP000515150">
    <property type="component" value="Chromosome 15"/>
</dbReference>
<evidence type="ECO:0000256" key="3">
    <source>
        <dbReference type="SAM" id="MobiDB-lite"/>
    </source>
</evidence>
<evidence type="ECO:0000313" key="6">
    <source>
        <dbReference type="RefSeq" id="XP_055358664.1"/>
    </source>
</evidence>
<reference evidence="6" key="1">
    <citation type="submission" date="2025-08" db="UniProtKB">
        <authorList>
            <consortium name="RefSeq"/>
        </authorList>
    </citation>
    <scope>IDENTIFICATION</scope>
</reference>
<protein>
    <submittedName>
        <fullName evidence="6">Clathrin heavy chain linker domain-containing protein 1-like</fullName>
    </submittedName>
</protein>
<evidence type="ECO:0000259" key="4">
    <source>
        <dbReference type="Pfam" id="PF15739"/>
    </source>
</evidence>
<dbReference type="OrthoDB" id="2113814at2759"/>
<evidence type="ECO:0000313" key="5">
    <source>
        <dbReference type="Proteomes" id="UP000515150"/>
    </source>
</evidence>
<keyword evidence="5" id="KW-1185">Reference proteome</keyword>